<feature type="region of interest" description="Disordered" evidence="1">
    <location>
        <begin position="298"/>
        <end position="320"/>
    </location>
</feature>
<accession>U6MMM0</accession>
<evidence type="ECO:0000313" key="3">
    <source>
        <dbReference type="Proteomes" id="UP000030754"/>
    </source>
</evidence>
<gene>
    <name evidence="2" type="ORF">ENH_00071750</name>
</gene>
<dbReference type="EMBL" id="HG722931">
    <property type="protein sequence ID" value="CDJ64318.1"/>
    <property type="molecule type" value="Genomic_DNA"/>
</dbReference>
<proteinExistence type="predicted"/>
<dbReference type="VEuPathDB" id="ToxoDB:ENH_00071750"/>
<dbReference type="Proteomes" id="UP000030754">
    <property type="component" value="Unassembled WGS sequence"/>
</dbReference>
<protein>
    <submittedName>
        <fullName evidence="2">Uncharacterized protein</fullName>
    </submittedName>
</protein>
<dbReference type="AlphaFoldDB" id="U6MMM0"/>
<reference evidence="2" key="2">
    <citation type="submission" date="2013-10" db="EMBL/GenBank/DDBJ databases">
        <authorList>
            <person name="Aslett M."/>
        </authorList>
    </citation>
    <scope>NUCLEOTIDE SEQUENCE [LARGE SCALE GENOMIC DNA]</scope>
    <source>
        <strain evidence="2">Houghton</strain>
    </source>
</reference>
<organism evidence="2 3">
    <name type="scientific">Eimeria necatrix</name>
    <dbReference type="NCBI Taxonomy" id="51315"/>
    <lineage>
        <taxon>Eukaryota</taxon>
        <taxon>Sar</taxon>
        <taxon>Alveolata</taxon>
        <taxon>Apicomplexa</taxon>
        <taxon>Conoidasida</taxon>
        <taxon>Coccidia</taxon>
        <taxon>Eucoccidiorida</taxon>
        <taxon>Eimeriorina</taxon>
        <taxon>Eimeriidae</taxon>
        <taxon>Eimeria</taxon>
    </lineage>
</organism>
<feature type="compositionally biased region" description="Low complexity" evidence="1">
    <location>
        <begin position="298"/>
        <end position="312"/>
    </location>
</feature>
<feature type="compositionally biased region" description="Low complexity" evidence="1">
    <location>
        <begin position="245"/>
        <end position="264"/>
    </location>
</feature>
<feature type="region of interest" description="Disordered" evidence="1">
    <location>
        <begin position="231"/>
        <end position="264"/>
    </location>
</feature>
<name>U6MMM0_9EIME</name>
<dbReference type="RefSeq" id="XP_013432785.1">
    <property type="nucleotide sequence ID" value="XM_013577331.1"/>
</dbReference>
<sequence length="320" mass="32547">MRPWGPLGLQRGLSPQGALSWGARAPPSGAAEICAAFTRSSRLAGDFAESLGLVRLPAVLQRRAAAAAPRPPGVCTAGGVCLAPPLPAPLAPKTGSLLSQQQQIKCAGSCGEETGPSSSRHGETAAAAAAAAAAAPAAAAAVNAAAAPAARSELSSTFKAPRNVPGAFLNSSAQEPTAAAGWPLLLLLLLLFVQLSTCAAAAAADTGSSSSLDCPPSLFVSFLFAAGPVRPQGDTHWKQRRHRSSSSSSSSSSSGSAQQQQPRQQLLRDFTVTMSQQLRQQRYVRAVEHVQQPASAAAAALCSSSSSSSSSSTESRKQRQ</sequence>
<dbReference type="GeneID" id="25477307"/>
<reference evidence="2" key="1">
    <citation type="submission" date="2013-10" db="EMBL/GenBank/DDBJ databases">
        <title>Genomic analysis of the causative agents of coccidiosis in chickens.</title>
        <authorList>
            <person name="Reid A.J."/>
            <person name="Blake D."/>
            <person name="Billington K."/>
            <person name="Browne H."/>
            <person name="Dunn M."/>
            <person name="Hung S."/>
            <person name="Kawahara F."/>
            <person name="Miranda-Saavedra D."/>
            <person name="Mourier T."/>
            <person name="Nagra H."/>
            <person name="Otto T.D."/>
            <person name="Rawlings N."/>
            <person name="Sanchez A."/>
            <person name="Sanders M."/>
            <person name="Subramaniam C."/>
            <person name="Tay Y."/>
            <person name="Dear P."/>
            <person name="Doerig C."/>
            <person name="Gruber A."/>
            <person name="Parkinson J."/>
            <person name="Shirley M."/>
            <person name="Wan K.L."/>
            <person name="Berriman M."/>
            <person name="Tomley F."/>
            <person name="Pain A."/>
        </authorList>
    </citation>
    <scope>NUCLEOTIDE SEQUENCE [LARGE SCALE GENOMIC DNA]</scope>
    <source>
        <strain evidence="2">Houghton</strain>
    </source>
</reference>
<evidence type="ECO:0000256" key="1">
    <source>
        <dbReference type="SAM" id="MobiDB-lite"/>
    </source>
</evidence>
<keyword evidence="3" id="KW-1185">Reference proteome</keyword>
<evidence type="ECO:0000313" key="2">
    <source>
        <dbReference type="EMBL" id="CDJ64318.1"/>
    </source>
</evidence>